<gene>
    <name evidence="1" type="ORF">MLD38_015502</name>
</gene>
<dbReference type="Proteomes" id="UP001057402">
    <property type="component" value="Chromosome 4"/>
</dbReference>
<dbReference type="EMBL" id="CM042883">
    <property type="protein sequence ID" value="KAI4377952.1"/>
    <property type="molecule type" value="Genomic_DNA"/>
</dbReference>
<reference evidence="2" key="1">
    <citation type="journal article" date="2023" name="Front. Plant Sci.">
        <title>Chromosomal-level genome assembly of Melastoma candidum provides insights into trichome evolution.</title>
        <authorList>
            <person name="Zhong Y."/>
            <person name="Wu W."/>
            <person name="Sun C."/>
            <person name="Zou P."/>
            <person name="Liu Y."/>
            <person name="Dai S."/>
            <person name="Zhou R."/>
        </authorList>
    </citation>
    <scope>NUCLEOTIDE SEQUENCE [LARGE SCALE GENOMIC DNA]</scope>
</reference>
<proteinExistence type="predicted"/>
<accession>A0ACB9RFY8</accession>
<keyword evidence="2" id="KW-1185">Reference proteome</keyword>
<organism evidence="1 2">
    <name type="scientific">Melastoma candidum</name>
    <dbReference type="NCBI Taxonomy" id="119954"/>
    <lineage>
        <taxon>Eukaryota</taxon>
        <taxon>Viridiplantae</taxon>
        <taxon>Streptophyta</taxon>
        <taxon>Embryophyta</taxon>
        <taxon>Tracheophyta</taxon>
        <taxon>Spermatophyta</taxon>
        <taxon>Magnoliopsida</taxon>
        <taxon>eudicotyledons</taxon>
        <taxon>Gunneridae</taxon>
        <taxon>Pentapetalae</taxon>
        <taxon>rosids</taxon>
        <taxon>malvids</taxon>
        <taxon>Myrtales</taxon>
        <taxon>Melastomataceae</taxon>
        <taxon>Melastomatoideae</taxon>
        <taxon>Melastomateae</taxon>
        <taxon>Melastoma</taxon>
    </lineage>
</organism>
<evidence type="ECO:0000313" key="1">
    <source>
        <dbReference type="EMBL" id="KAI4377952.1"/>
    </source>
</evidence>
<protein>
    <submittedName>
        <fullName evidence="1">Uncharacterized protein</fullName>
    </submittedName>
</protein>
<sequence length="744" mass="84232">MFRNGFRSAPLYSRLDRLLLRIESFSTIGARHVYLSPDESRVLCCLSSEKFQDALNLLDEIPDKGRHGRVGRHTSLLSKLCTFRYVREAESLFRVMPYKNAVTYNAMITGFIRNGRLGDARVLFDELGKLRNAVTWTTMLSGYTNERMMDEAWRIFRVMPERNVVSWNVMMVGLIRNGELEKARRLFDEMETKSIVSWNTMISGYVEEHRMKEARELFEEMDEKNEVTWTTMVAGYCKNGNVREGYNLFREMPKKSVVSWTAIISGFTWNGMHDEALRLFLEMKRDTNMRPNEETFISMLYACAGVRIILLGKQVHALLVISGMESGDLTGKLPRSLINMYSMFGMMECAHYIFSKSSMSCSVSCYNLIINGYIRIGQLESAQRFFDAAPFQDKISWTSLISAYLSVGQTSDANNLFNKMPDRDSVAWTAMISGYVHNELISEAIVLFSRMRNQGIIPQNHTYSCLLGAAGAVAYLDQGQQFHSLLVKSYLVHDLTVQNSLISMYAKCGKINEAHEIFSMMTVRDTVSWNSMIMGFANHGFARKALRLLEEMKESDCLSNETTFLGVLSACSHAGLVQEGLATFKAMICSHRIPPGPEHYTCMMDLLGRTGQIQEVEDFVTRLPIAPNTTVWGTLLGLCGLSNNFEIGSRAAKTLLQLDPMNAPGHTALCNIYAANGLHSKEKLLRREMGLKGVRKFPGCSWVSLQGQVRTFLSRDKLPAEAREMLLLAFRANNGDDDEQILTF</sequence>
<comment type="caution">
    <text evidence="1">The sequence shown here is derived from an EMBL/GenBank/DDBJ whole genome shotgun (WGS) entry which is preliminary data.</text>
</comment>
<name>A0ACB9RFY8_9MYRT</name>
<evidence type="ECO:0000313" key="2">
    <source>
        <dbReference type="Proteomes" id="UP001057402"/>
    </source>
</evidence>